<keyword evidence="2" id="KW-0964">Secreted</keyword>
<comment type="caution">
    <text evidence="4">The sequence shown here is derived from an EMBL/GenBank/DDBJ whole genome shotgun (WGS) entry which is preliminary data.</text>
</comment>
<evidence type="ECO:0000256" key="3">
    <source>
        <dbReference type="ARBA" id="ARBA00022729"/>
    </source>
</evidence>
<evidence type="ECO:0000313" key="5">
    <source>
        <dbReference type="Proteomes" id="UP000191686"/>
    </source>
</evidence>
<dbReference type="GO" id="GO:0005576">
    <property type="term" value="C:extracellular region"/>
    <property type="evidence" value="ECO:0007669"/>
    <property type="project" value="UniProtKB-SubCell"/>
</dbReference>
<proteinExistence type="predicted"/>
<dbReference type="Pfam" id="PF01382">
    <property type="entry name" value="Avidin"/>
    <property type="match status" value="1"/>
</dbReference>
<gene>
    <name evidence="4" type="ORF">UE95_031920</name>
</gene>
<dbReference type="EMBL" id="JYMX02000036">
    <property type="protein sequence ID" value="MCW3715907.1"/>
    <property type="molecule type" value="Genomic_DNA"/>
</dbReference>
<dbReference type="Proteomes" id="UP000191686">
    <property type="component" value="Unassembled WGS sequence"/>
</dbReference>
<dbReference type="RefSeq" id="WP_256870279.1">
    <property type="nucleotide sequence ID" value="NZ_CAJPCV010000058.1"/>
</dbReference>
<evidence type="ECO:0000256" key="2">
    <source>
        <dbReference type="ARBA" id="ARBA00022525"/>
    </source>
</evidence>
<name>A0ABD4UNK6_9BURK</name>
<dbReference type="Gene3D" id="2.40.128.30">
    <property type="entry name" value="Avidin-like"/>
    <property type="match status" value="1"/>
</dbReference>
<dbReference type="AlphaFoldDB" id="A0ABD4UNK6"/>
<organism evidence="4 5">
    <name type="scientific">Burkholderia cenocepacia</name>
    <dbReference type="NCBI Taxonomy" id="95486"/>
    <lineage>
        <taxon>Bacteria</taxon>
        <taxon>Pseudomonadati</taxon>
        <taxon>Pseudomonadota</taxon>
        <taxon>Betaproteobacteria</taxon>
        <taxon>Burkholderiales</taxon>
        <taxon>Burkholderiaceae</taxon>
        <taxon>Burkholderia</taxon>
        <taxon>Burkholderia cepacia complex</taxon>
    </lineage>
</organism>
<dbReference type="InterPro" id="IPR005468">
    <property type="entry name" value="Avidin/str"/>
</dbReference>
<reference evidence="4 5" key="1">
    <citation type="journal article" date="2017" name="Front. Microbiol.">
        <title>Genomics reveals a unique clone of Burkholderia cenocepacia harbouring an actively excising novel genomic island.</title>
        <authorList>
            <person name="Patil P."/>
            <person name="Mali S."/>
            <person name="Midha S."/>
            <person name="Gautam V."/>
            <person name="Dash L."/>
            <person name="Kumar S."/>
            <person name="Shastri J."/>
            <person name="Singhal L."/>
            <person name="Patil P.B."/>
        </authorList>
    </citation>
    <scope>NUCLEOTIDE SEQUENCE [LARGE SCALE GENOMIC DNA]</scope>
    <source>
        <strain evidence="4 5">BC-19</strain>
    </source>
</reference>
<evidence type="ECO:0000313" key="4">
    <source>
        <dbReference type="EMBL" id="MCW3715907.1"/>
    </source>
</evidence>
<protein>
    <submittedName>
        <fullName evidence="4">Avidin/streptavidin family protein</fullName>
    </submittedName>
</protein>
<dbReference type="PROSITE" id="PS51326">
    <property type="entry name" value="AVIDIN_2"/>
    <property type="match status" value="1"/>
</dbReference>
<sequence>MSTQASLRAGRHRVVNKVGEHKRPYRPDRHMHRLISSDERLYFLIVMPAPWALVMHHYCWIRAGFPVTTVLAHARRRLCEPDCREKAPAPGTLGPLARDRVLRRCVMNWIGTWRNQYGSTLSITDDKEGAIRGVFSTALQDSAFFGHDLPVSGVWFGDCINFAFGISNDRVTVICSFTGMLRDGKLQTVWHVVTSQAPRQGSRSSESGWAHAVQTNADTFERVAG</sequence>
<accession>A0ABD4UNK6</accession>
<reference evidence="4 5" key="2">
    <citation type="journal article" date="2017" name="Front. Microbiol.">
        <title>Genomics Reveals a Unique Clone of Burkholderia cenocepacia Harboring an Actively Excising Novel Genomic Island.</title>
        <authorList>
            <person name="Patil P.P."/>
            <person name="Mali S."/>
            <person name="Midha S."/>
            <person name="Gautam V."/>
            <person name="Dash L."/>
            <person name="Kumar S."/>
            <person name="Shastri J."/>
            <person name="Singhal L."/>
            <person name="Patil P.B."/>
        </authorList>
    </citation>
    <scope>NUCLEOTIDE SEQUENCE [LARGE SCALE GENOMIC DNA]</scope>
    <source>
        <strain evidence="4 5">BC-19</strain>
    </source>
</reference>
<dbReference type="SUPFAM" id="SSF50876">
    <property type="entry name" value="Avidin/streptavidin"/>
    <property type="match status" value="1"/>
</dbReference>
<comment type="subcellular location">
    <subcellularLocation>
        <location evidence="1">Secreted</location>
    </subcellularLocation>
</comment>
<dbReference type="InterPro" id="IPR036896">
    <property type="entry name" value="Avidin-like_sf"/>
</dbReference>
<evidence type="ECO:0000256" key="1">
    <source>
        <dbReference type="ARBA" id="ARBA00004613"/>
    </source>
</evidence>
<keyword evidence="3" id="KW-0732">Signal</keyword>